<name>A1U3X4_MARN8</name>
<feature type="domain" description="Polysaccharide pyruvyl transferase" evidence="1">
    <location>
        <begin position="15"/>
        <end position="299"/>
    </location>
</feature>
<dbReference type="HOGENOM" id="CLU_025617_1_0_6"/>
<dbReference type="RefSeq" id="WP_011786064.1">
    <property type="nucleotide sequence ID" value="NC_008740.1"/>
</dbReference>
<reference evidence="3" key="1">
    <citation type="journal article" date="2011" name="Appl. Environ. Microbiol.">
        <title>Genomic potential of Marinobacter aquaeolei, a biogeochemical 'opportunitroph'.</title>
        <authorList>
            <person name="Singer E."/>
            <person name="Webb E.A."/>
            <person name="Nelson W.C."/>
            <person name="Heidelberg J.F."/>
            <person name="Ivanova N."/>
            <person name="Pati A."/>
            <person name="Edwards K.J."/>
        </authorList>
    </citation>
    <scope>NUCLEOTIDE SEQUENCE [LARGE SCALE GENOMIC DNA]</scope>
    <source>
        <strain evidence="3">ATCC 700491 / DSM 11845 / VT8</strain>
    </source>
</reference>
<dbReference type="OrthoDB" id="9799278at2"/>
<organism evidence="2 3">
    <name type="scientific">Marinobacter nauticus (strain ATCC 700491 / DSM 11845 / VT8)</name>
    <name type="common">Marinobacter aquaeolei</name>
    <dbReference type="NCBI Taxonomy" id="351348"/>
    <lineage>
        <taxon>Bacteria</taxon>
        <taxon>Pseudomonadati</taxon>
        <taxon>Pseudomonadota</taxon>
        <taxon>Gammaproteobacteria</taxon>
        <taxon>Pseudomonadales</taxon>
        <taxon>Marinobacteraceae</taxon>
        <taxon>Marinobacter</taxon>
    </lineage>
</organism>
<dbReference type="AlphaFoldDB" id="A1U3X4"/>
<dbReference type="STRING" id="351348.Maqu_2618"/>
<gene>
    <name evidence="2" type="ordered locus">Maqu_2618</name>
</gene>
<evidence type="ECO:0000313" key="2">
    <source>
        <dbReference type="EMBL" id="ABM19693.1"/>
    </source>
</evidence>
<evidence type="ECO:0000313" key="3">
    <source>
        <dbReference type="Proteomes" id="UP000000998"/>
    </source>
</evidence>
<dbReference type="InterPro" id="IPR007345">
    <property type="entry name" value="Polysacch_pyruvyl_Trfase"/>
</dbReference>
<accession>A1U3X4</accession>
<dbReference type="EMBL" id="CP000514">
    <property type="protein sequence ID" value="ABM19693.1"/>
    <property type="molecule type" value="Genomic_DNA"/>
</dbReference>
<dbReference type="Proteomes" id="UP000000998">
    <property type="component" value="Chromosome"/>
</dbReference>
<dbReference type="Pfam" id="PF04230">
    <property type="entry name" value="PS_pyruv_trans"/>
    <property type="match status" value="1"/>
</dbReference>
<dbReference type="eggNOG" id="COG2327">
    <property type="taxonomic scope" value="Bacteria"/>
</dbReference>
<protein>
    <recommendedName>
        <fullName evidence="1">Polysaccharide pyruvyl transferase domain-containing protein</fullName>
    </recommendedName>
</protein>
<sequence length="358" mass="40659">MKKVGILNFQYSTHNYGAVLQAAALEHICKQLGHEALHLDYRARPKKTLKGRAGQLLRTLGLRKPAEKNQVANEQAFERFRQDFIHRTPRINSPKEFFAIAQELDATIVGSDQVWRPSFAKDAIAFALGYVPQGVDRIAYAASFGTATWEQAEDDRLTNAVKRELQQFKAISCREESGLEICRDVFGVMAEHVLDPLLLVDDFFFEKVLTKSSTNPHARLVYYKLDSTQEFLEDLAGVGDLMNAEAVNIYLKTSEIHEYREVPDWLALIRNSEVVVTDSFHCICLALRFGKEVIFCPNEHRGQTRLDSLFRKLDIAREPLTVRGKAPMFKLVPRTDIGRVLDHERVHSKAFLVSALNG</sequence>
<evidence type="ECO:0000259" key="1">
    <source>
        <dbReference type="Pfam" id="PF04230"/>
    </source>
</evidence>
<dbReference type="KEGG" id="maq:Maqu_2618"/>
<proteinExistence type="predicted"/>